<feature type="region of interest" description="Disordered" evidence="1">
    <location>
        <begin position="34"/>
        <end position="59"/>
    </location>
</feature>
<dbReference type="EMBL" id="VCKZ01000047">
    <property type="protein sequence ID" value="TMR40673.1"/>
    <property type="molecule type" value="Genomic_DNA"/>
</dbReference>
<dbReference type="PROSITE" id="PS51318">
    <property type="entry name" value="TAT"/>
    <property type="match status" value="1"/>
</dbReference>
<evidence type="ECO:0000313" key="3">
    <source>
        <dbReference type="EMBL" id="TMR40673.1"/>
    </source>
</evidence>
<dbReference type="Proteomes" id="UP000305238">
    <property type="component" value="Unassembled WGS sequence"/>
</dbReference>
<feature type="chain" id="PRO_5024349853" description="WxL domain-containing protein" evidence="2">
    <location>
        <begin position="33"/>
        <end position="334"/>
    </location>
</feature>
<protein>
    <recommendedName>
        <fullName evidence="5">WxL domain-containing protein</fullName>
    </recommendedName>
</protein>
<feature type="signal peptide" evidence="2">
    <location>
        <begin position="1"/>
        <end position="32"/>
    </location>
</feature>
<organism evidence="3 4">
    <name type="scientific">Actinomadura geliboluensis</name>
    <dbReference type="NCBI Taxonomy" id="882440"/>
    <lineage>
        <taxon>Bacteria</taxon>
        <taxon>Bacillati</taxon>
        <taxon>Actinomycetota</taxon>
        <taxon>Actinomycetes</taxon>
        <taxon>Streptosporangiales</taxon>
        <taxon>Thermomonosporaceae</taxon>
        <taxon>Actinomadura</taxon>
    </lineage>
</organism>
<dbReference type="SUPFAM" id="SSF49319">
    <property type="entry name" value="Actinoxanthin-like"/>
    <property type="match status" value="1"/>
</dbReference>
<gene>
    <name evidence="3" type="ORF">ETD96_09675</name>
</gene>
<dbReference type="RefSeq" id="WP_138635974.1">
    <property type="nucleotide sequence ID" value="NZ_VCKZ01000047.1"/>
</dbReference>
<accession>A0A5S4H619</accession>
<evidence type="ECO:0000313" key="4">
    <source>
        <dbReference type="Proteomes" id="UP000305238"/>
    </source>
</evidence>
<dbReference type="InterPro" id="IPR006311">
    <property type="entry name" value="TAT_signal"/>
</dbReference>
<name>A0A5S4H619_9ACTN</name>
<feature type="region of interest" description="Disordered" evidence="1">
    <location>
        <begin position="148"/>
        <end position="191"/>
    </location>
</feature>
<dbReference type="AlphaFoldDB" id="A0A5S4H619"/>
<feature type="compositionally biased region" description="Gly residues" evidence="1">
    <location>
        <begin position="172"/>
        <end position="187"/>
    </location>
</feature>
<sequence>MRSTLGRTSRRTAVLGATAVLGLGLAAAPALAAGPSTTVTPTTGADPAGQDIRVTGGGFDPDKNNGFGVYVAFGPKKGADWYLNANAFQATKWVHKNASGSAGQAKMNADGTFDLTLAGVKAQYTDGDGNKVDCLTTQCYILTLAAHGSPDRSQDTATPVTFTGGENPDPDPGGGDPGTGEPGGGTGDQRITANVTRTGALSMSMAGTDVALTDAAPGDSATGALHKATVTDARGTDAGWNLVGQMSDLSSAEGGTIPAANLAWTPSAAVVEDGSGAAVAPGPQVRGLHTAQTLATSAAGASGGVFEAGAGLDLLVPAGVTPGSYTGTLTLTLS</sequence>
<proteinExistence type="predicted"/>
<dbReference type="Gene3D" id="2.60.40.230">
    <property type="entry name" value="Neocarzinostatin-like"/>
    <property type="match status" value="1"/>
</dbReference>
<dbReference type="InterPro" id="IPR027273">
    <property type="entry name" value="Neocarzinostatin-like"/>
</dbReference>
<reference evidence="3 4" key="1">
    <citation type="submission" date="2019-05" db="EMBL/GenBank/DDBJ databases">
        <title>Draft genome sequence of Actinomadura geliboluensis A8036.</title>
        <authorList>
            <person name="Saricaoglu S."/>
            <person name="Isik K."/>
        </authorList>
    </citation>
    <scope>NUCLEOTIDE SEQUENCE [LARGE SCALE GENOMIC DNA]</scope>
    <source>
        <strain evidence="3 4">A8036</strain>
    </source>
</reference>
<evidence type="ECO:0008006" key="5">
    <source>
        <dbReference type="Google" id="ProtNLM"/>
    </source>
</evidence>
<comment type="caution">
    <text evidence="3">The sequence shown here is derived from an EMBL/GenBank/DDBJ whole genome shotgun (WGS) entry which is preliminary data.</text>
</comment>
<keyword evidence="2" id="KW-0732">Signal</keyword>
<keyword evidence="4" id="KW-1185">Reference proteome</keyword>
<evidence type="ECO:0000256" key="1">
    <source>
        <dbReference type="SAM" id="MobiDB-lite"/>
    </source>
</evidence>
<dbReference type="OrthoDB" id="4451361at2"/>
<evidence type="ECO:0000256" key="2">
    <source>
        <dbReference type="SAM" id="SignalP"/>
    </source>
</evidence>